<evidence type="ECO:0000256" key="3">
    <source>
        <dbReference type="ARBA" id="ARBA00033787"/>
    </source>
</evidence>
<dbReference type="PIRSF" id="PIRSF019254">
    <property type="entry name" value="CFP29"/>
    <property type="match status" value="1"/>
</dbReference>
<comment type="caution">
    <text evidence="4">The sequence shown here is derived from an EMBL/GenBank/DDBJ whole genome shotgun (WGS) entry which is preliminary data.</text>
</comment>
<proteinExistence type="inferred from homology"/>
<keyword evidence="3" id="KW-1284">Encapsulin nanocompartment</keyword>
<dbReference type="InterPro" id="IPR007544">
    <property type="entry name" value="ENCAP"/>
</dbReference>
<evidence type="ECO:0000313" key="4">
    <source>
        <dbReference type="EMBL" id="HGU39683.1"/>
    </source>
</evidence>
<protein>
    <submittedName>
        <fullName evidence="4">Maritimacin</fullName>
    </submittedName>
</protein>
<evidence type="ECO:0000256" key="2">
    <source>
        <dbReference type="ARBA" id="ARBA00033743"/>
    </source>
</evidence>
<name>A0A7C4GI35_9BACT</name>
<dbReference type="GO" id="GO:0140737">
    <property type="term" value="C:encapsulin nanocompartment"/>
    <property type="evidence" value="ECO:0007669"/>
    <property type="project" value="UniProtKB-SubCell"/>
</dbReference>
<comment type="subcellular location">
    <subcellularLocation>
        <location evidence="1">Encapsulin nanocompartment</location>
    </subcellularLocation>
</comment>
<sequence length="264" mass="29768">MEFLKRKFAPITQRSWMEIDRRFFEVMKSNLYARRVVDLYGPMGWEFSALPLGEVAIKSSTGEKVQWGIRRVLPVIELRASFSLEISKLDDVERGVKNVDLAELEEAARNVAAFEDEIVFYGCPEFGITGILDVVRTRYVTAEKQVEKFTVSLFSAVNILKEDGIAGPYNLLVNRDIWSAVISSSDFAQRQKVIERLLDGGSVIPTPRIPEALVLAQGGHFKLYIGQDLSIGYEGHTNERVNLFITETLTFQCVNPLAGVLIKF</sequence>
<dbReference type="Gene3D" id="3.30.2400.30">
    <property type="match status" value="1"/>
</dbReference>
<dbReference type="InterPro" id="IPR051429">
    <property type="entry name" value="Encapsulin_nc"/>
</dbReference>
<evidence type="ECO:0000256" key="1">
    <source>
        <dbReference type="ARBA" id="ARBA00033738"/>
    </source>
</evidence>
<dbReference type="Pfam" id="PF04454">
    <property type="entry name" value="Linocin_M18"/>
    <property type="match status" value="1"/>
</dbReference>
<dbReference type="NCBIfam" id="NF041155">
    <property type="entry name" value="encap_f1"/>
    <property type="match status" value="1"/>
</dbReference>
<dbReference type="PANTHER" id="PTHR37165:SF1">
    <property type="entry name" value="TYPE 1 ENCAPSULIN SHELL PROTEIN"/>
    <property type="match status" value="1"/>
</dbReference>
<dbReference type="AlphaFoldDB" id="A0A7C4GI35"/>
<organism evidence="4">
    <name type="scientific">Fervidobacterium thailandense</name>
    <dbReference type="NCBI Taxonomy" id="1008305"/>
    <lineage>
        <taxon>Bacteria</taxon>
        <taxon>Thermotogati</taxon>
        <taxon>Thermotogota</taxon>
        <taxon>Thermotogae</taxon>
        <taxon>Thermotogales</taxon>
        <taxon>Fervidobacteriaceae</taxon>
        <taxon>Fervidobacterium</taxon>
    </lineage>
</organism>
<comment type="similarity">
    <text evidence="2">Belongs to the encapsulin family. Family 1 subfamily.</text>
</comment>
<dbReference type="PANTHER" id="PTHR37165">
    <property type="entry name" value="PEPTIDASE U56 FAMILY"/>
    <property type="match status" value="1"/>
</dbReference>
<reference evidence="4" key="1">
    <citation type="journal article" date="2020" name="mSystems">
        <title>Genome- and Community-Level Interaction Insights into Carbon Utilization and Element Cycling Functions of Hydrothermarchaeota in Hydrothermal Sediment.</title>
        <authorList>
            <person name="Zhou Z."/>
            <person name="Liu Y."/>
            <person name="Xu W."/>
            <person name="Pan J."/>
            <person name="Luo Z.H."/>
            <person name="Li M."/>
        </authorList>
    </citation>
    <scope>NUCLEOTIDE SEQUENCE [LARGE SCALE GENOMIC DNA]</scope>
    <source>
        <strain evidence="4">SpSt-609</strain>
    </source>
</reference>
<dbReference type="EMBL" id="DSZY01000005">
    <property type="protein sequence ID" value="HGU39683.1"/>
    <property type="molecule type" value="Genomic_DNA"/>
</dbReference>
<accession>A0A7C4GI35</accession>
<gene>
    <name evidence="4" type="ORF">ENT77_00555</name>
</gene>
<dbReference type="Gene3D" id="3.30.2320.10">
    <property type="entry name" value="hypothetical protein PF0899 domain"/>
    <property type="match status" value="1"/>
</dbReference>